<evidence type="ECO:0000313" key="2">
    <source>
        <dbReference type="Proteomes" id="UP001177021"/>
    </source>
</evidence>
<protein>
    <submittedName>
        <fullName evidence="1">Uncharacterized protein</fullName>
    </submittedName>
</protein>
<reference evidence="1" key="1">
    <citation type="submission" date="2023-10" db="EMBL/GenBank/DDBJ databases">
        <authorList>
            <person name="Rodriguez Cubillos JULIANA M."/>
            <person name="De Vega J."/>
        </authorList>
    </citation>
    <scope>NUCLEOTIDE SEQUENCE</scope>
</reference>
<proteinExistence type="predicted"/>
<dbReference type="EMBL" id="CASHSV030000823">
    <property type="protein sequence ID" value="CAJ2679727.1"/>
    <property type="molecule type" value="Genomic_DNA"/>
</dbReference>
<dbReference type="Proteomes" id="UP001177021">
    <property type="component" value="Unassembled WGS sequence"/>
</dbReference>
<gene>
    <name evidence="1" type="ORF">MILVUS5_LOCUS41764</name>
</gene>
<organism evidence="1 2">
    <name type="scientific">Trifolium pratense</name>
    <name type="common">Red clover</name>
    <dbReference type="NCBI Taxonomy" id="57577"/>
    <lineage>
        <taxon>Eukaryota</taxon>
        <taxon>Viridiplantae</taxon>
        <taxon>Streptophyta</taxon>
        <taxon>Embryophyta</taxon>
        <taxon>Tracheophyta</taxon>
        <taxon>Spermatophyta</taxon>
        <taxon>Magnoliopsida</taxon>
        <taxon>eudicotyledons</taxon>
        <taxon>Gunneridae</taxon>
        <taxon>Pentapetalae</taxon>
        <taxon>rosids</taxon>
        <taxon>fabids</taxon>
        <taxon>Fabales</taxon>
        <taxon>Fabaceae</taxon>
        <taxon>Papilionoideae</taxon>
        <taxon>50 kb inversion clade</taxon>
        <taxon>NPAAA clade</taxon>
        <taxon>Hologalegina</taxon>
        <taxon>IRL clade</taxon>
        <taxon>Trifolieae</taxon>
        <taxon>Trifolium</taxon>
    </lineage>
</organism>
<name>A0ACB0MGF7_TRIPR</name>
<sequence>MVTGGGSVRQRWCAVIVPAMFFFAAALLFTVVCGWLFGTRGVGDVCGFGGGREWFCFFSLFNPFLFLLASDLLWWLEGLCHSD</sequence>
<accession>A0ACB0MGF7</accession>
<evidence type="ECO:0000313" key="1">
    <source>
        <dbReference type="EMBL" id="CAJ2679727.1"/>
    </source>
</evidence>
<comment type="caution">
    <text evidence="1">The sequence shown here is derived from an EMBL/GenBank/DDBJ whole genome shotgun (WGS) entry which is preliminary data.</text>
</comment>
<keyword evidence="2" id="KW-1185">Reference proteome</keyword>